<keyword evidence="1" id="KW-0560">Oxidoreductase</keyword>
<dbReference type="InterPro" id="IPR036291">
    <property type="entry name" value="NAD(P)-bd_dom_sf"/>
</dbReference>
<name>A0A165H6P6_XYLHT</name>
<organism evidence="4 5">
    <name type="scientific">Xylona heveae (strain CBS 132557 / TC161)</name>
    <dbReference type="NCBI Taxonomy" id="1328760"/>
    <lineage>
        <taxon>Eukaryota</taxon>
        <taxon>Fungi</taxon>
        <taxon>Dikarya</taxon>
        <taxon>Ascomycota</taxon>
        <taxon>Pezizomycotina</taxon>
        <taxon>Xylonomycetes</taxon>
        <taxon>Xylonales</taxon>
        <taxon>Xylonaceae</taxon>
        <taxon>Xylona</taxon>
    </lineage>
</organism>
<dbReference type="SUPFAM" id="SSF51735">
    <property type="entry name" value="NAD(P)-binding Rossmann-fold domains"/>
    <property type="match status" value="1"/>
</dbReference>
<dbReference type="GO" id="GO:0016491">
    <property type="term" value="F:oxidoreductase activity"/>
    <property type="evidence" value="ECO:0007669"/>
    <property type="project" value="UniProtKB-KW"/>
</dbReference>
<protein>
    <submittedName>
        <fullName evidence="4">D-isomer specific 2-hydroxyacid dehydrogenase</fullName>
    </submittedName>
</protein>
<keyword evidence="2" id="KW-0520">NAD</keyword>
<dbReference type="Pfam" id="PF02826">
    <property type="entry name" value="2-Hacid_dh_C"/>
    <property type="match status" value="2"/>
</dbReference>
<dbReference type="PANTHER" id="PTHR43333">
    <property type="entry name" value="2-HACID_DH_C DOMAIN-CONTAINING PROTEIN"/>
    <property type="match status" value="1"/>
</dbReference>
<dbReference type="InterPro" id="IPR029752">
    <property type="entry name" value="D-isomer_DH_CS1"/>
</dbReference>
<dbReference type="PANTHER" id="PTHR43333:SF1">
    <property type="entry name" value="D-ISOMER SPECIFIC 2-HYDROXYACID DEHYDROGENASE NAD-BINDING DOMAIN-CONTAINING PROTEIN"/>
    <property type="match status" value="1"/>
</dbReference>
<dbReference type="Proteomes" id="UP000076632">
    <property type="component" value="Unassembled WGS sequence"/>
</dbReference>
<dbReference type="GeneID" id="28900266"/>
<reference evidence="4 5" key="1">
    <citation type="journal article" date="2016" name="Fungal Biol.">
        <title>The genome of Xylona heveae provides a window into fungal endophytism.</title>
        <authorList>
            <person name="Gazis R."/>
            <person name="Kuo A."/>
            <person name="Riley R."/>
            <person name="LaButti K."/>
            <person name="Lipzen A."/>
            <person name="Lin J."/>
            <person name="Amirebrahimi M."/>
            <person name="Hesse C.N."/>
            <person name="Spatafora J.W."/>
            <person name="Henrissat B."/>
            <person name="Hainaut M."/>
            <person name="Grigoriev I.V."/>
            <person name="Hibbett D.S."/>
        </authorList>
    </citation>
    <scope>NUCLEOTIDE SEQUENCE [LARGE SCALE GENOMIC DNA]</scope>
    <source>
        <strain evidence="4 5">TC161</strain>
    </source>
</reference>
<gene>
    <name evidence="4" type="ORF">L228DRAFT_268422</name>
</gene>
<evidence type="ECO:0000313" key="5">
    <source>
        <dbReference type="Proteomes" id="UP000076632"/>
    </source>
</evidence>
<dbReference type="Gene3D" id="3.40.50.720">
    <property type="entry name" value="NAD(P)-binding Rossmann-like Domain"/>
    <property type="match status" value="2"/>
</dbReference>
<feature type="domain" description="D-isomer specific 2-hydroxyacid dehydrogenase NAD-binding" evidence="3">
    <location>
        <begin position="222"/>
        <end position="323"/>
    </location>
</feature>
<feature type="domain" description="D-isomer specific 2-hydroxyacid dehydrogenase NAD-binding" evidence="3">
    <location>
        <begin position="122"/>
        <end position="195"/>
    </location>
</feature>
<evidence type="ECO:0000259" key="3">
    <source>
        <dbReference type="Pfam" id="PF02826"/>
    </source>
</evidence>
<dbReference type="GO" id="GO:0051287">
    <property type="term" value="F:NAD binding"/>
    <property type="evidence" value="ECO:0007669"/>
    <property type="project" value="InterPro"/>
</dbReference>
<proteinExistence type="predicted"/>
<dbReference type="RefSeq" id="XP_018188615.1">
    <property type="nucleotide sequence ID" value="XM_018335129.1"/>
</dbReference>
<evidence type="ECO:0000256" key="1">
    <source>
        <dbReference type="ARBA" id="ARBA00023002"/>
    </source>
</evidence>
<dbReference type="InterPro" id="IPR006140">
    <property type="entry name" value="D-isomer_DH_NAD-bd"/>
</dbReference>
<dbReference type="PROSITE" id="PS00065">
    <property type="entry name" value="D_2_HYDROXYACID_DH_1"/>
    <property type="match status" value="1"/>
</dbReference>
<dbReference type="STRING" id="1328760.A0A165H6P6"/>
<accession>A0A165H6P6</accession>
<dbReference type="OMA" id="WIITTYL"/>
<evidence type="ECO:0000313" key="4">
    <source>
        <dbReference type="EMBL" id="KZF23060.1"/>
    </source>
</evidence>
<dbReference type="AlphaFoldDB" id="A0A165H6P6"/>
<dbReference type="OrthoDB" id="298012at2759"/>
<evidence type="ECO:0000256" key="2">
    <source>
        <dbReference type="ARBA" id="ARBA00023027"/>
    </source>
</evidence>
<dbReference type="InParanoid" id="A0A165H6P6"/>
<dbReference type="CDD" id="cd12163">
    <property type="entry name" value="2-Hacid_dh_5"/>
    <property type="match status" value="1"/>
</dbReference>
<keyword evidence="5" id="KW-1185">Reference proteome</keyword>
<dbReference type="EMBL" id="KV407458">
    <property type="protein sequence ID" value="KZF23060.1"/>
    <property type="molecule type" value="Genomic_DNA"/>
</dbReference>
<sequence length="360" mass="40210">MRAPVQEHLLIVVALEEDPRLVEVIRKAHPNVNITWVKSPSRGPGVIPGACVPRDIWQSATILLTDEELPPRPEYAPNLKFIQLHTAGIDQVSKHPMVANSTVKIATVSGIHGPPIAEWVMMSYLTFCRKFYTSYQWQQKHEWHGFGDRMRGIYDNQGKRVGILGYGSVGRHVARVSAALGSSVIAYTMSPRDTPESRRDRGYMVPGTGDPEGVIPEAWFSGKDKASLHEFLSQDLDHLVISVPLTRSTEKFIGPEEFKILARNKTFVTNISRGRVIDQDALIAALHAGDIRGAALDVTDPEPLPVDHPLWDAPNCLVSPHMSFLSEKAFDRIFDILRINLGRLFRGEKLVNQLENSKGY</sequence>